<organism evidence="2 3">
    <name type="scientific">Trematosphaeria pertusa</name>
    <dbReference type="NCBI Taxonomy" id="390896"/>
    <lineage>
        <taxon>Eukaryota</taxon>
        <taxon>Fungi</taxon>
        <taxon>Dikarya</taxon>
        <taxon>Ascomycota</taxon>
        <taxon>Pezizomycotina</taxon>
        <taxon>Dothideomycetes</taxon>
        <taxon>Pleosporomycetidae</taxon>
        <taxon>Pleosporales</taxon>
        <taxon>Massarineae</taxon>
        <taxon>Trematosphaeriaceae</taxon>
        <taxon>Trematosphaeria</taxon>
    </lineage>
</organism>
<dbReference type="Pfam" id="PF01636">
    <property type="entry name" value="APH"/>
    <property type="match status" value="1"/>
</dbReference>
<name>A0A6A6HVL5_9PLEO</name>
<gene>
    <name evidence="2" type="ORF">BU26DRAFT_495859</name>
</gene>
<dbReference type="Gene3D" id="3.90.1200.10">
    <property type="match status" value="1"/>
</dbReference>
<proteinExistence type="predicted"/>
<sequence>MSDSEEYSREAAVTEFFNQTCATRASCDSKALDLVGGEVVPVEVQGVCSYTVYAGPQLEYVVQFRLKSLKLDTKTATLAAQIYGSLPPTVKFYGELGSEGDEAGNEPLLVYVMDRIRGLSHLDFILKYGYPPNSESNVAARRNLITDIARFMALSWKAPQEVSLEYRGMLAQRYTGDLQLLLTALPERFHAIVQGVLDHLDSVFSLPMVLLHRDFGTSNILVEDAACHLTGVIDWAEAEISPFGQNLHSLEAFTGSLHLQHGWKRYNDYKDLQVRFWDTFSNEIRKSLTQETKKAIETSRVMGLLLSRGFTKRLANAAPPIPISDDSTGSYNMLFLDGTPPQARDQVHYAVSGNVWAHGGERAIMGHGTWSYLLRNLLPLQ</sequence>
<evidence type="ECO:0000313" key="2">
    <source>
        <dbReference type="EMBL" id="KAF2241798.1"/>
    </source>
</evidence>
<dbReference type="RefSeq" id="XP_033676802.1">
    <property type="nucleotide sequence ID" value="XM_033826234.1"/>
</dbReference>
<dbReference type="InterPro" id="IPR002575">
    <property type="entry name" value="Aminoglycoside_PTrfase"/>
</dbReference>
<dbReference type="SUPFAM" id="SSF56112">
    <property type="entry name" value="Protein kinase-like (PK-like)"/>
    <property type="match status" value="1"/>
</dbReference>
<accession>A0A6A6HVL5</accession>
<keyword evidence="3" id="KW-1185">Reference proteome</keyword>
<evidence type="ECO:0000313" key="3">
    <source>
        <dbReference type="Proteomes" id="UP000800094"/>
    </source>
</evidence>
<evidence type="ECO:0000259" key="1">
    <source>
        <dbReference type="Pfam" id="PF01636"/>
    </source>
</evidence>
<reference evidence="2" key="1">
    <citation type="journal article" date="2020" name="Stud. Mycol.">
        <title>101 Dothideomycetes genomes: a test case for predicting lifestyles and emergence of pathogens.</title>
        <authorList>
            <person name="Haridas S."/>
            <person name="Albert R."/>
            <person name="Binder M."/>
            <person name="Bloem J."/>
            <person name="Labutti K."/>
            <person name="Salamov A."/>
            <person name="Andreopoulos B."/>
            <person name="Baker S."/>
            <person name="Barry K."/>
            <person name="Bills G."/>
            <person name="Bluhm B."/>
            <person name="Cannon C."/>
            <person name="Castanera R."/>
            <person name="Culley D."/>
            <person name="Daum C."/>
            <person name="Ezra D."/>
            <person name="Gonzalez J."/>
            <person name="Henrissat B."/>
            <person name="Kuo A."/>
            <person name="Liang C."/>
            <person name="Lipzen A."/>
            <person name="Lutzoni F."/>
            <person name="Magnuson J."/>
            <person name="Mondo S."/>
            <person name="Nolan M."/>
            <person name="Ohm R."/>
            <person name="Pangilinan J."/>
            <person name="Park H.-J."/>
            <person name="Ramirez L."/>
            <person name="Alfaro M."/>
            <person name="Sun H."/>
            <person name="Tritt A."/>
            <person name="Yoshinaga Y."/>
            <person name="Zwiers L.-H."/>
            <person name="Turgeon B."/>
            <person name="Goodwin S."/>
            <person name="Spatafora J."/>
            <person name="Crous P."/>
            <person name="Grigoriev I."/>
        </authorList>
    </citation>
    <scope>NUCLEOTIDE SEQUENCE</scope>
    <source>
        <strain evidence="2">CBS 122368</strain>
    </source>
</reference>
<dbReference type="InterPro" id="IPR011009">
    <property type="entry name" value="Kinase-like_dom_sf"/>
</dbReference>
<dbReference type="Proteomes" id="UP000800094">
    <property type="component" value="Unassembled WGS sequence"/>
</dbReference>
<protein>
    <recommendedName>
        <fullName evidence="1">Aminoglycoside phosphotransferase domain-containing protein</fullName>
    </recommendedName>
</protein>
<dbReference type="AlphaFoldDB" id="A0A6A6HVL5"/>
<dbReference type="GeneID" id="54579564"/>
<dbReference type="OrthoDB" id="5598852at2759"/>
<dbReference type="EMBL" id="ML987210">
    <property type="protein sequence ID" value="KAF2241798.1"/>
    <property type="molecule type" value="Genomic_DNA"/>
</dbReference>
<feature type="domain" description="Aminoglycoside phosphotransferase" evidence="1">
    <location>
        <begin position="101"/>
        <end position="245"/>
    </location>
</feature>